<keyword evidence="1" id="KW-0433">Leucine-rich repeat</keyword>
<dbReference type="Gene3D" id="3.80.10.10">
    <property type="entry name" value="Ribonuclease Inhibitor"/>
    <property type="match status" value="2"/>
</dbReference>
<protein>
    <submittedName>
        <fullName evidence="3">PKD domain-containing protein</fullName>
    </submittedName>
</protein>
<dbReference type="EMBL" id="JBJDOT010000004">
    <property type="protein sequence ID" value="MFK3863178.1"/>
    <property type="molecule type" value="Genomic_DNA"/>
</dbReference>
<evidence type="ECO:0000256" key="1">
    <source>
        <dbReference type="ARBA" id="ARBA00022614"/>
    </source>
</evidence>
<reference evidence="3 4" key="1">
    <citation type="submission" date="2024-11" db="EMBL/GenBank/DDBJ databases">
        <title>The Natural Products Discovery Center: Release of the First 8490 Sequenced Strains for Exploring Actinobacteria Biosynthetic Diversity.</title>
        <authorList>
            <person name="Kalkreuter E."/>
            <person name="Kautsar S.A."/>
            <person name="Yang D."/>
            <person name="Bader C.D."/>
            <person name="Teijaro C.N."/>
            <person name="Fluegel L."/>
            <person name="Davis C.M."/>
            <person name="Simpson J.R."/>
            <person name="Lauterbach L."/>
            <person name="Steele A.D."/>
            <person name="Gui C."/>
            <person name="Meng S."/>
            <person name="Li G."/>
            <person name="Viehrig K."/>
            <person name="Ye F."/>
            <person name="Su P."/>
            <person name="Kiefer A.F."/>
            <person name="Nichols A."/>
            <person name="Cepeda A.J."/>
            <person name="Yan W."/>
            <person name="Fan B."/>
            <person name="Jiang Y."/>
            <person name="Adhikari A."/>
            <person name="Zheng C.-J."/>
            <person name="Schuster L."/>
            <person name="Cowan T.M."/>
            <person name="Smanski M.J."/>
            <person name="Chevrette M.G."/>
            <person name="De Carvalho L.P.S."/>
            <person name="Shen B."/>
        </authorList>
    </citation>
    <scope>NUCLEOTIDE SEQUENCE [LARGE SCALE GENOMIC DNA]</scope>
    <source>
        <strain evidence="3 4">NPDC078403</strain>
    </source>
</reference>
<accession>A0ABW8KTM1</accession>
<evidence type="ECO:0000256" key="2">
    <source>
        <dbReference type="ARBA" id="ARBA00022737"/>
    </source>
</evidence>
<evidence type="ECO:0000313" key="3">
    <source>
        <dbReference type="EMBL" id="MFK3863178.1"/>
    </source>
</evidence>
<name>A0ABW8KTM1_9GAMM</name>
<dbReference type="Pfam" id="PF22352">
    <property type="entry name" value="K319L-like_PKD"/>
    <property type="match status" value="1"/>
</dbReference>
<dbReference type="PANTHER" id="PTHR47566:SF1">
    <property type="entry name" value="PROTEIN NUD1"/>
    <property type="match status" value="1"/>
</dbReference>
<dbReference type="SUPFAM" id="SSF52047">
    <property type="entry name" value="RNI-like"/>
    <property type="match status" value="1"/>
</dbReference>
<evidence type="ECO:0000313" key="4">
    <source>
        <dbReference type="Proteomes" id="UP001620262"/>
    </source>
</evidence>
<keyword evidence="4" id="KW-1185">Reference proteome</keyword>
<sequence length="1895" mass="209651">MGFFEIKLRIGLLASALFLTGCGGGGNDSGSTTPKPVDPVNQGPIVTLTAVDEQIEQETFTLKATANDTDGEISSYSWSHDASFDFISDGLSSAEVSFTSPDISEDITVNFTVTVTDNDGASASSSQAVLIKRKVSNVTITGLVTDEPIANAELEIVVGGESFQVQANDSGRYTAVLNIDESSTKKLVRVKAKGLDALNPGVEFVSQLSSVEKLLAQAGEDNTLDSNDNFGVNITNVTTAEFALLTRDGTEPASEEELNSALLNVDADEKIQLATLIKIVVDNPDYQLPEGINSTLELVANEQVAKQFEEEVIEKDPEIIEKTKKEIKEDDALVTGATGTLEGNYIINSPRYHTNTAFHLSLRADGSGQFSSNTSSAISWAENAGVYTLDFAEKVTIYQNSDAESSESVVLTGFSFTVLAENDVFRTIEVTRSTERTVVNSNSGSVTMTTEDDETYTTNLIYKNKTISLLAEQLVGEWALHVQDNDFYTSYDPNLPETLQFYADGTGVVDSSEAFTWQLNSHSLIVNYDDGGETGQLELWFTKALSGGYQLVGLDTSFDKPSDTLTGLLIKKQAVSTTNDDLIGRWHGFIGTSQSYDLNIFSDGTMMIGLGITDWQGHLNDGQFTRKRFIYNNEIVTSCEGFDASCYLESEMIHEFISIVGNLYYIKRTLNYYLPNGEIRSQSGAILVYEYSKDLTYSAFTEELLENYTEFYSADGQTDRIYTEYDENGNVIYVVELEGQTYTGATFNDGVLSYDRNGETWHLELVSSDTGSIVVCHYQDGGTCNAASQITYLPKRPKVTLSANSSGNGEISPASQASFLYQKVGFEIIPDDGFVLDVIEGCDGYIEGNHYIAFASNTDCEITATFKEQQQTVGSFIIGNQDLYYASAYTVDLNEDNTGYLTYNGKVDITWQEDEQGVIKITPQQAFILNEYQNIEYPEGFPFEVNFKDIATSLRLKPLPEKGINWYELDRVIEQYKDDVLVDEYTTSYEVSKTSLDQRLAITTDDIAGQWSVDLVGEKTVYKVNFNLDGSGVSHNISDLSEENFTWQIVDNSIALFFPEDNGTESFYITKGLNIGYQLVTQGIFDGEHYTDSGIMVRRNEQPISADNFAGRHQFRDGHDLDTHWGEIQVYDDGEVFFTFDTSSFQGGFEGGHLKRDRYSEYVDGIYQRVDWCDVSLDTCTLEGEFIYTLVAVDGQRYFIERTLSGAVNGGDTTAHLYIHDYTPSTDVAQFEEHNLVFSLYQNDSNGIARWAVTYGYYDEVLNKQHYIFQIDDTEPVYVELVDGKLELTLDGQDTVIELVDNNRRNVTFCKYLKGNTCLEQDKVYLSFDLPKHMITVNSGINGSLSVGDESIVSHGSSWSTSIEPNSGYELDSISGCNGYEDGSDYRIPFVKESCQIDVTFKELIPLSEQANITDPALAQCVDNSGQSSLEDVTELRCHNQYNGEITSLSGLEVLPNLQVLELENINVGTDLDLSSLEGLTEFSIGYNLDSEQQAQIENVTFYDPSLITRLELRNQHIVTIDLSAYTSLQYLSLFYTPLTQIDLSNQTQLVNLDLQGTVLSQLDLTFNTQLESLRLNSGNLTELNIGHLTELRDAYLWDQGNVTELDITNLQKLIWLRIGRMGISSIDLSNQTELVSLDIRETLINNLDFSKLDSLASINVRGVEESLVPWDQLYHVSSISMGGQSYSSFNFSPFTNLTYLSVVDSSITEFSTIANPQQLQTLSIRGNSALTQLDISAMTSLQDLILVSTAVTNLDFSNNANLQRASVIDNPLHTVVGIEAITSNNAVLSFENNPLSSGTVSYLDDLRDNQGYYNISYSVSYSVTVNVTGNGSVSESSFLLSDGASRGINLYPDSGYEVASVTGCDGTWDSADYYEVGPITESCEVNVEFVETTP</sequence>
<dbReference type="InterPro" id="IPR052574">
    <property type="entry name" value="CDIRP"/>
</dbReference>
<organism evidence="3 4">
    <name type="scientific">Pseudoalteromonas rhizosphaerae</name>
    <dbReference type="NCBI Taxonomy" id="2518973"/>
    <lineage>
        <taxon>Bacteria</taxon>
        <taxon>Pseudomonadati</taxon>
        <taxon>Pseudomonadota</taxon>
        <taxon>Gammaproteobacteria</taxon>
        <taxon>Alteromonadales</taxon>
        <taxon>Pseudoalteromonadaceae</taxon>
        <taxon>Pseudoalteromonas</taxon>
    </lineage>
</organism>
<gene>
    <name evidence="3" type="ORF">ACI2JU_04730</name>
</gene>
<keyword evidence="2" id="KW-0677">Repeat</keyword>
<proteinExistence type="predicted"/>
<dbReference type="PROSITE" id="PS51257">
    <property type="entry name" value="PROKAR_LIPOPROTEIN"/>
    <property type="match status" value="1"/>
</dbReference>
<comment type="caution">
    <text evidence="3">The sequence shown here is derived from an EMBL/GenBank/DDBJ whole genome shotgun (WGS) entry which is preliminary data.</text>
</comment>
<dbReference type="Gene3D" id="2.60.40.3010">
    <property type="match status" value="1"/>
</dbReference>
<dbReference type="RefSeq" id="WP_404674837.1">
    <property type="nucleotide sequence ID" value="NZ_JBJDOT010000004.1"/>
</dbReference>
<dbReference type="InterPro" id="IPR032675">
    <property type="entry name" value="LRR_dom_sf"/>
</dbReference>
<dbReference type="Proteomes" id="UP001620262">
    <property type="component" value="Unassembled WGS sequence"/>
</dbReference>
<dbReference type="PANTHER" id="PTHR47566">
    <property type="match status" value="1"/>
</dbReference>